<evidence type="ECO:0000313" key="3">
    <source>
        <dbReference type="Proteomes" id="UP000077202"/>
    </source>
</evidence>
<accession>A0A176VB99</accession>
<organism evidence="2 3">
    <name type="scientific">Marchantia polymorpha subsp. ruderalis</name>
    <dbReference type="NCBI Taxonomy" id="1480154"/>
    <lineage>
        <taxon>Eukaryota</taxon>
        <taxon>Viridiplantae</taxon>
        <taxon>Streptophyta</taxon>
        <taxon>Embryophyta</taxon>
        <taxon>Marchantiophyta</taxon>
        <taxon>Marchantiopsida</taxon>
        <taxon>Marchantiidae</taxon>
        <taxon>Marchantiales</taxon>
        <taxon>Marchantiaceae</taxon>
        <taxon>Marchantia</taxon>
    </lineage>
</organism>
<name>A0A176VB99_MARPO</name>
<sequence>MVPRLTNSVRGPALALEQHEQQQQNVLRTLLIDRVCARRLGGETGLRVNRVGLRRRKPRASSEEEITEADLSVCQPELGRVEEMEESTGGSRNMVANGFKDEEEEDEELSSELIFLGSGSSTGVPSPLCLLRPADPPCHVCHSAMEGPPEINKNYRCNPSLLINYKHEDGSRRYIQIDAGKNFKEQVLRWFLIHKVPRLDALLLTHEHADAMLGLDDIRGVQNYNSMNDIAAMPVFVSQHTMDSVNAKFPYLVEKTLKEGQEVRRVAQLDWRVIDTSCSALFDAVGLEITPLPVMHGEDYLSLGFLFGKKHRVAYISDVSRIPETTEQVISAAGDLGPVDILILDSLYKSGPHNTHFCYEDSLAAVKRLRPRRAFFVGMTHEFEHERDNAELAEWSQREGIEVQLAYDGMRIPVCLG</sequence>
<dbReference type="InterPro" id="IPR036866">
    <property type="entry name" value="RibonucZ/Hydroxyglut_hydro"/>
</dbReference>
<gene>
    <name evidence="2" type="ORF">AXG93_406s1360</name>
</gene>
<feature type="domain" description="Metallo-beta-lactamase" evidence="1">
    <location>
        <begin position="173"/>
        <end position="377"/>
    </location>
</feature>
<dbReference type="SUPFAM" id="SSF56281">
    <property type="entry name" value="Metallo-hydrolase/oxidoreductase"/>
    <property type="match status" value="1"/>
</dbReference>
<reference evidence="2" key="1">
    <citation type="submission" date="2016-03" db="EMBL/GenBank/DDBJ databases">
        <title>Mechanisms controlling the formation of the plant cell surface in tip-growing cells are functionally conserved among land plants.</title>
        <authorList>
            <person name="Honkanen S."/>
            <person name="Jones V.A."/>
            <person name="Morieri G."/>
            <person name="Champion C."/>
            <person name="Hetherington A.J."/>
            <person name="Kelly S."/>
            <person name="Saint-Marcoux D."/>
            <person name="Proust H."/>
            <person name="Prescott H."/>
            <person name="Dolan L."/>
        </authorList>
    </citation>
    <scope>NUCLEOTIDE SEQUENCE [LARGE SCALE GENOMIC DNA]</scope>
    <source>
        <tissue evidence="2">Whole gametophyte</tissue>
    </source>
</reference>
<comment type="caution">
    <text evidence="2">The sequence shown here is derived from an EMBL/GenBank/DDBJ whole genome shotgun (WGS) entry which is preliminary data.</text>
</comment>
<dbReference type="InterPro" id="IPR001279">
    <property type="entry name" value="Metallo-B-lactamas"/>
</dbReference>
<dbReference type="EMBL" id="LVLJ01004128">
    <property type="protein sequence ID" value="OAE18168.1"/>
    <property type="molecule type" value="Genomic_DNA"/>
</dbReference>
<evidence type="ECO:0000313" key="2">
    <source>
        <dbReference type="EMBL" id="OAE18168.1"/>
    </source>
</evidence>
<dbReference type="Gene3D" id="3.60.15.10">
    <property type="entry name" value="Ribonuclease Z/Hydroxyacylglutathione hydrolase-like"/>
    <property type="match status" value="1"/>
</dbReference>
<dbReference type="Pfam" id="PF12706">
    <property type="entry name" value="Lactamase_B_2"/>
    <property type="match status" value="1"/>
</dbReference>
<dbReference type="AlphaFoldDB" id="A0A176VB99"/>
<evidence type="ECO:0000259" key="1">
    <source>
        <dbReference type="Pfam" id="PF12706"/>
    </source>
</evidence>
<dbReference type="CDD" id="cd16279">
    <property type="entry name" value="metallo-hydrolase-like_MBL-fold"/>
    <property type="match status" value="1"/>
</dbReference>
<proteinExistence type="predicted"/>
<dbReference type="Proteomes" id="UP000077202">
    <property type="component" value="Unassembled WGS sequence"/>
</dbReference>
<dbReference type="PANTHER" id="PTHR42663:SF6">
    <property type="entry name" value="HYDROLASE C777.06C-RELATED"/>
    <property type="match status" value="1"/>
</dbReference>
<protein>
    <recommendedName>
        <fullName evidence="1">Metallo-beta-lactamase domain-containing protein</fullName>
    </recommendedName>
</protein>
<keyword evidence="3" id="KW-1185">Reference proteome</keyword>
<dbReference type="PANTHER" id="PTHR42663">
    <property type="entry name" value="HYDROLASE C777.06C-RELATED-RELATED"/>
    <property type="match status" value="1"/>
</dbReference>